<accession>A0A4R3Z062</accession>
<dbReference type="GO" id="GO:0016616">
    <property type="term" value="F:oxidoreductase activity, acting on the CH-OH group of donors, NAD or NADP as acceptor"/>
    <property type="evidence" value="ECO:0007669"/>
    <property type="project" value="TreeGrafter"/>
</dbReference>
<dbReference type="OrthoDB" id="9803333at2"/>
<dbReference type="EMBL" id="SMCS01000001">
    <property type="protein sequence ID" value="TCV97063.1"/>
    <property type="molecule type" value="Genomic_DNA"/>
</dbReference>
<dbReference type="InterPro" id="IPR002347">
    <property type="entry name" value="SDR_fam"/>
</dbReference>
<evidence type="ECO:0000313" key="2">
    <source>
        <dbReference type="EMBL" id="TCV97063.1"/>
    </source>
</evidence>
<dbReference type="PANTHER" id="PTHR42760">
    <property type="entry name" value="SHORT-CHAIN DEHYDROGENASES/REDUCTASES FAMILY MEMBER"/>
    <property type="match status" value="1"/>
</dbReference>
<comment type="similarity">
    <text evidence="1">Belongs to the short-chain dehydrogenases/reductases (SDR) family.</text>
</comment>
<comment type="caution">
    <text evidence="2">The sequence shown here is derived from an EMBL/GenBank/DDBJ whole genome shotgun (WGS) entry which is preliminary data.</text>
</comment>
<keyword evidence="3" id="KW-1185">Reference proteome</keyword>
<sequence>MTVTATPGVDTPTLGLAGKRVVVAGGSKGIGRAMALAFAAAGADVSICARGEAALADVRERIAALGVRAHSGSCDLGDATAIDAYVASAAEALGGIDVLVNNATGYGMTNDEDGWAKSIGVDLMGAVRTSRAALPWLRKGTGACILHTVSISAFYASPRSAPYAAIKAAVSHYAMSQALELAPEGIRVNAIAPGSVDFEDGLWDRRRTEDPELYQRTLATIPFGRFGRPEDIANAALFLCSPLAAWVTGQTLSVDGGQILT</sequence>
<dbReference type="FunFam" id="3.40.50.720:FF:000084">
    <property type="entry name" value="Short-chain dehydrogenase reductase"/>
    <property type="match status" value="1"/>
</dbReference>
<evidence type="ECO:0000313" key="3">
    <source>
        <dbReference type="Proteomes" id="UP000295645"/>
    </source>
</evidence>
<protein>
    <submittedName>
        <fullName evidence="2">3-oxoacyl-[acyl-carrier protein] reductase</fullName>
    </submittedName>
</protein>
<organism evidence="2 3">
    <name type="scientific">Luteibacter rhizovicinus</name>
    <dbReference type="NCBI Taxonomy" id="242606"/>
    <lineage>
        <taxon>Bacteria</taxon>
        <taxon>Pseudomonadati</taxon>
        <taxon>Pseudomonadota</taxon>
        <taxon>Gammaproteobacteria</taxon>
        <taxon>Lysobacterales</taxon>
        <taxon>Rhodanobacteraceae</taxon>
        <taxon>Luteibacter</taxon>
    </lineage>
</organism>
<dbReference type="Proteomes" id="UP000295645">
    <property type="component" value="Unassembled WGS sequence"/>
</dbReference>
<dbReference type="GO" id="GO:0030497">
    <property type="term" value="P:fatty acid elongation"/>
    <property type="evidence" value="ECO:0007669"/>
    <property type="project" value="TreeGrafter"/>
</dbReference>
<name>A0A4R3Z062_9GAMM</name>
<dbReference type="PRINTS" id="PR00081">
    <property type="entry name" value="GDHRDH"/>
</dbReference>
<dbReference type="RefSeq" id="WP_132141151.1">
    <property type="nucleotide sequence ID" value="NZ_SMCS01000001.1"/>
</dbReference>
<proteinExistence type="inferred from homology"/>
<dbReference type="SUPFAM" id="SSF51735">
    <property type="entry name" value="NAD(P)-binding Rossmann-fold domains"/>
    <property type="match status" value="1"/>
</dbReference>
<dbReference type="CDD" id="cd05233">
    <property type="entry name" value="SDR_c"/>
    <property type="match status" value="1"/>
</dbReference>
<dbReference type="AlphaFoldDB" id="A0A4R3Z062"/>
<reference evidence="2 3" key="1">
    <citation type="submission" date="2019-03" db="EMBL/GenBank/DDBJ databases">
        <title>Above-ground endophytic microbial communities from plants in different locations in the United States.</title>
        <authorList>
            <person name="Frank C."/>
        </authorList>
    </citation>
    <scope>NUCLEOTIDE SEQUENCE [LARGE SCALE GENOMIC DNA]</scope>
    <source>
        <strain evidence="2 3">LP_13_YM</strain>
    </source>
</reference>
<dbReference type="Pfam" id="PF13561">
    <property type="entry name" value="adh_short_C2"/>
    <property type="match status" value="1"/>
</dbReference>
<dbReference type="InterPro" id="IPR036291">
    <property type="entry name" value="NAD(P)-bd_dom_sf"/>
</dbReference>
<dbReference type="Gene3D" id="3.40.50.720">
    <property type="entry name" value="NAD(P)-binding Rossmann-like Domain"/>
    <property type="match status" value="1"/>
</dbReference>
<gene>
    <name evidence="2" type="ORF">EC912_10157</name>
</gene>
<dbReference type="PANTHER" id="PTHR42760:SF40">
    <property type="entry name" value="3-OXOACYL-[ACYL-CARRIER-PROTEIN] REDUCTASE, CHLOROPLASTIC"/>
    <property type="match status" value="1"/>
</dbReference>
<evidence type="ECO:0000256" key="1">
    <source>
        <dbReference type="ARBA" id="ARBA00006484"/>
    </source>
</evidence>